<dbReference type="RefSeq" id="WP_406699639.1">
    <property type="nucleotide sequence ID" value="NZ_CP155447.1"/>
</dbReference>
<protein>
    <submittedName>
        <fullName evidence="2">Uncharacterized protein</fullName>
    </submittedName>
</protein>
<name>A0AAU7CNS1_9BACT</name>
<feature type="region of interest" description="Disordered" evidence="1">
    <location>
        <begin position="715"/>
        <end position="736"/>
    </location>
</feature>
<accession>A0AAU7CNS1</accession>
<evidence type="ECO:0000256" key="1">
    <source>
        <dbReference type="SAM" id="MobiDB-lite"/>
    </source>
</evidence>
<reference evidence="2" key="1">
    <citation type="submission" date="2024-05" db="EMBL/GenBank/DDBJ databases">
        <title>Planctomycetes of the genus Singulisphaera possess chitinolytic capabilities.</title>
        <authorList>
            <person name="Ivanova A."/>
        </authorList>
    </citation>
    <scope>NUCLEOTIDE SEQUENCE</scope>
    <source>
        <strain evidence="2">Ch08T</strain>
    </source>
</reference>
<organism evidence="2">
    <name type="scientific">Singulisphaera sp. Ch08</name>
    <dbReference type="NCBI Taxonomy" id="3120278"/>
    <lineage>
        <taxon>Bacteria</taxon>
        <taxon>Pseudomonadati</taxon>
        <taxon>Planctomycetota</taxon>
        <taxon>Planctomycetia</taxon>
        <taxon>Isosphaerales</taxon>
        <taxon>Isosphaeraceae</taxon>
        <taxon>Singulisphaera</taxon>
    </lineage>
</organism>
<proteinExistence type="predicted"/>
<dbReference type="AlphaFoldDB" id="A0AAU7CNS1"/>
<evidence type="ECO:0000313" key="2">
    <source>
        <dbReference type="EMBL" id="XBH06791.1"/>
    </source>
</evidence>
<gene>
    <name evidence="2" type="ORF">V5E97_12335</name>
</gene>
<dbReference type="EMBL" id="CP155447">
    <property type="protein sequence ID" value="XBH06791.1"/>
    <property type="molecule type" value="Genomic_DNA"/>
</dbReference>
<sequence length="802" mass="84664">MENLEARLALSAPELPGNVGEVIVSQYEPSRFTTAVGLQASDLALGGPLKIDLTDPSTRSVSANTPSGIDPIINSGLIGFSQFNGGGFSTVGMQLKQSRLGRGLTIRGFDTPEIKSESTSAVGDESRQASPNTNLILNSQFNDGGFGSRGNRGRIGFQWRKVRVRGPVHVGLEDIVYQPAGPGGVESALPPVADTLAPGDSDRRDAITNTGRIRHSQFNDGGFGDLGFQWSNVAVGGRVATSTNTLDIRPRQNQLGPLTFSDLVFGQDLASGKSVAQAFANATETSDRKSSALSDGSKTRTALENSVSIVNDATNSGRIAGAQFNDGGFGDIGLQWRRVKVRNGVNAVHNSLSVEPENSGQGVITVENLEFPATPSLTTPSPKQALRMLSPTPRVVRRDGQLLGRKLPTPTNPLDPFFDPELTASRDQVPFVDAATNSGVIRAGQFNAGGFGDLGLQWLNVRVGESVDLVHNSLSVRSRGSDLLGVNVSNVSFGLPIAPRASRELSVLPTLVISPASSGGSVRVSAERADDDNGKANDRWLRNQQVVNPDGTDVFLQWNGVVTPRGLVLIQNVIKIHDLGPDSGDLTLEDIRFPGRVPRLSLGEGTETSTPPAAARALAVAPIIRDSSNNSGILSHNQFSDGGFGDLGLQWRNVQVAGRVAVVHNTLSVDLSADSQEDSTVGGKTGPISISNITFNSGALDQVPGVPSAQRIISPPPQHSRLSIHRPNRGSSLPHDPRVMNDATNSGIMTGGQFSAGGLGFGFLQWRGVKIPGKVTIIQNVLSIKLGDKPTGPVRISDVTFR</sequence>